<accession>A0A3N0YJU9</accession>
<evidence type="ECO:0000256" key="5">
    <source>
        <dbReference type="SAM" id="Coils"/>
    </source>
</evidence>
<dbReference type="PANTHER" id="PTHR20544">
    <property type="entry name" value="CENTROSOMAL PROTEIN CEP135"/>
    <property type="match status" value="1"/>
</dbReference>
<keyword evidence="3" id="KW-0206">Cytoskeleton</keyword>
<keyword evidence="8" id="KW-1185">Reference proteome</keyword>
<dbReference type="Proteomes" id="UP000281406">
    <property type="component" value="Unassembled WGS sequence"/>
</dbReference>
<name>A0A3N0YJU9_ANAGA</name>
<proteinExistence type="inferred from homology"/>
<evidence type="ECO:0000256" key="2">
    <source>
        <dbReference type="ARBA" id="ARBA00022490"/>
    </source>
</evidence>
<feature type="compositionally biased region" description="Basic and acidic residues" evidence="6">
    <location>
        <begin position="301"/>
        <end position="315"/>
    </location>
</feature>
<gene>
    <name evidence="7" type="ORF">DPX16_21700</name>
</gene>
<feature type="region of interest" description="Disordered" evidence="6">
    <location>
        <begin position="1"/>
        <end position="32"/>
    </location>
</feature>
<dbReference type="GO" id="GO:0005814">
    <property type="term" value="C:centriole"/>
    <property type="evidence" value="ECO:0007669"/>
    <property type="project" value="UniProtKB-SubCell"/>
</dbReference>
<evidence type="ECO:0000256" key="3">
    <source>
        <dbReference type="ARBA" id="ARBA00023212"/>
    </source>
</evidence>
<protein>
    <submittedName>
        <fullName evidence="7">Testis-specific gene 10 protein</fullName>
    </submittedName>
</protein>
<evidence type="ECO:0000256" key="4">
    <source>
        <dbReference type="ARBA" id="ARBA00038123"/>
    </source>
</evidence>
<evidence type="ECO:0000256" key="6">
    <source>
        <dbReference type="SAM" id="MobiDB-lite"/>
    </source>
</evidence>
<feature type="compositionally biased region" description="Low complexity" evidence="6">
    <location>
        <begin position="655"/>
        <end position="667"/>
    </location>
</feature>
<reference evidence="7 8" key="1">
    <citation type="submission" date="2018-10" db="EMBL/GenBank/DDBJ databases">
        <title>Genome assembly for a Yunnan-Guizhou Plateau 3E fish, Anabarilius grahami (Regan), and its evolutionary and genetic applications.</title>
        <authorList>
            <person name="Jiang W."/>
        </authorList>
    </citation>
    <scope>NUCLEOTIDE SEQUENCE [LARGE SCALE GENOMIC DNA]</scope>
    <source>
        <strain evidence="7">AG-KIZ</strain>
        <tissue evidence="7">Muscle</tissue>
    </source>
</reference>
<dbReference type="AlphaFoldDB" id="A0A3N0YJU9"/>
<organism evidence="7 8">
    <name type="scientific">Anabarilius grahami</name>
    <name type="common">Kanglang fish</name>
    <name type="synonym">Barilius grahami</name>
    <dbReference type="NCBI Taxonomy" id="495550"/>
    <lineage>
        <taxon>Eukaryota</taxon>
        <taxon>Metazoa</taxon>
        <taxon>Chordata</taxon>
        <taxon>Craniata</taxon>
        <taxon>Vertebrata</taxon>
        <taxon>Euteleostomi</taxon>
        <taxon>Actinopterygii</taxon>
        <taxon>Neopterygii</taxon>
        <taxon>Teleostei</taxon>
        <taxon>Ostariophysi</taxon>
        <taxon>Cypriniformes</taxon>
        <taxon>Xenocyprididae</taxon>
        <taxon>Xenocypridinae</taxon>
        <taxon>Xenocypridinae incertae sedis</taxon>
        <taxon>Anabarilius</taxon>
    </lineage>
</organism>
<comment type="similarity">
    <text evidence="4">Belongs to the CEP135/TSGA10 family.</text>
</comment>
<comment type="subcellular location">
    <subcellularLocation>
        <location evidence="1">Cytoplasm</location>
        <location evidence="1">Cytoskeleton</location>
        <location evidence="1">Microtubule organizing center</location>
        <location evidence="1">Centrosome</location>
        <location evidence="1">Centriole</location>
    </subcellularLocation>
</comment>
<feature type="coiled-coil region" evidence="5">
    <location>
        <begin position="604"/>
        <end position="631"/>
    </location>
</feature>
<evidence type="ECO:0000313" key="7">
    <source>
        <dbReference type="EMBL" id="ROL46516.1"/>
    </source>
</evidence>
<dbReference type="PANTHER" id="PTHR20544:SF2">
    <property type="entry name" value="TESTIS SPECIFIC 10"/>
    <property type="match status" value="1"/>
</dbReference>
<dbReference type="OrthoDB" id="10254663at2759"/>
<keyword evidence="5" id="KW-0175">Coiled coil</keyword>
<dbReference type="InterPro" id="IPR051877">
    <property type="entry name" value="Centriole_BasalBody_StrucProt"/>
</dbReference>
<dbReference type="EMBL" id="RJVU01037554">
    <property type="protein sequence ID" value="ROL46516.1"/>
    <property type="molecule type" value="Genomic_DNA"/>
</dbReference>
<evidence type="ECO:0000256" key="1">
    <source>
        <dbReference type="ARBA" id="ARBA00004114"/>
    </source>
</evidence>
<feature type="region of interest" description="Disordered" evidence="6">
    <location>
        <begin position="293"/>
        <end position="315"/>
    </location>
</feature>
<keyword evidence="2" id="KW-0963">Cytoplasm</keyword>
<sequence>MLRARRSTSPVKGASTHRSPTRHSPVKGGTYDSELMRVLRERDELQNMLEKHERHLSEIQANVKVLTAERDKTRMHYQQAQEEIAALRREVIRSKAARGPKSSVTAQSILKRVEAERDEATADLNRMTTERDSLRERLKISQETAISERAHLEQRVEDLQAAVLTMEQERGEQRSRQAQIRETMMGLEEEVHTLGRKLSASEEELSRFRNECSSLRLENTQMESSLSENQRRLTNRIGDLQNTQERNKILDEKNNSLLRQVTALREEVSTLRGTISELDQHRDTLQEQLEKKTHLLSTTHDQLDEKEKTNRSLKQRTEDLETTLIALKETVAGRERELDVLRRKLSDSEKEMGAVMKVKDAMLQENGQLKDELDKTHLENQTLQLKLDEANEELEDLQRKVQDHISDISRTEDLLSAKERECRELQESRRKASLQLESWEEQARHAETTVIELRLELHNSNLEILRLKEIADSLESSLQQALSAERSCNSQLSQLNRKLIHMEEDLRQAQIERTQLQTDLEKTRELCIKLDAGKEAVQRELESCRPEVELLQKQLTSERLSVQTLESLLVSSREKELQRQLTSQERQTEIQILKDKLSMADSRVSSQSREMAQLRTRSTQLEADLEMTKRHLSTERFERERAVQELRRQGLSTVSPLLSSTMRSSSPSRHRSLSPHRSWSPERSHHCTPDPLLVSHYPDRGKTFFLLISILFTGNRQHDGLCFCPAIIPSLTSFADVSDLNNQELETIAEKATEENKGNSQTREIILL</sequence>
<dbReference type="Gene3D" id="1.10.287.1490">
    <property type="match status" value="1"/>
</dbReference>
<evidence type="ECO:0000313" key="8">
    <source>
        <dbReference type="Proteomes" id="UP000281406"/>
    </source>
</evidence>
<feature type="coiled-coil region" evidence="5">
    <location>
        <begin position="492"/>
        <end position="526"/>
    </location>
</feature>
<comment type="caution">
    <text evidence="7">The sequence shown here is derived from an EMBL/GenBank/DDBJ whole genome shotgun (WGS) entry which is preliminary data.</text>
</comment>
<dbReference type="SUPFAM" id="SSF57997">
    <property type="entry name" value="Tropomyosin"/>
    <property type="match status" value="1"/>
</dbReference>
<feature type="region of interest" description="Disordered" evidence="6">
    <location>
        <begin position="654"/>
        <end position="685"/>
    </location>
</feature>